<protein>
    <submittedName>
        <fullName evidence="1">Uncharacterized protein</fullName>
    </submittedName>
</protein>
<sequence length="310" mass="38123">MEKWFLNAEQYKNLQDSYPILFENVHRKQLIDALKHNNRRLMSWIPKAVLKEDDYFWDENRVLFKHTRYIWKAVLKILKLQWTEVDIQENIWLLVLTEISKQWYSSEIWRSCDSKYVYEYNLMTHWDTIISNYDTEQSTEWHLSFHQDISPLIETFMHYIKAIDVNLDNTLKKWNWEEVFLDCRWNPWKWNSGIPPYWHESLCKWILYSLGSKIPANVAEIDPESIGFSLSNRRQCFPVIENWSLCFYIEDKQWDVEIWRYGKFSRQFIINREDMEKMFLAMCKYIARSSIDLPKLICKHFPEYYKSIWK</sequence>
<comment type="caution">
    <text evidence="1">The sequence shown here is derived from an EMBL/GenBank/DDBJ whole genome shotgun (WGS) entry which is preliminary data.</text>
</comment>
<dbReference type="EMBL" id="AMFJ01000360">
    <property type="protein sequence ID" value="EKE28165.1"/>
    <property type="molecule type" value="Genomic_DNA"/>
</dbReference>
<reference evidence="1" key="1">
    <citation type="journal article" date="2012" name="Science">
        <title>Fermentation, hydrogen, and sulfur metabolism in multiple uncultivated bacterial phyla.</title>
        <authorList>
            <person name="Wrighton K.C."/>
            <person name="Thomas B.C."/>
            <person name="Sharon I."/>
            <person name="Miller C.S."/>
            <person name="Castelle C.J."/>
            <person name="VerBerkmoes N.C."/>
            <person name="Wilkins M.J."/>
            <person name="Hettich R.L."/>
            <person name="Lipton M.S."/>
            <person name="Williams K.H."/>
            <person name="Long P.E."/>
            <person name="Banfield J.F."/>
        </authorList>
    </citation>
    <scope>NUCLEOTIDE SEQUENCE [LARGE SCALE GENOMIC DNA]</scope>
</reference>
<name>K2GXN5_9BACT</name>
<organism evidence="1">
    <name type="scientific">uncultured bacterium</name>
    <name type="common">gcode 4</name>
    <dbReference type="NCBI Taxonomy" id="1234023"/>
    <lineage>
        <taxon>Bacteria</taxon>
        <taxon>environmental samples</taxon>
    </lineage>
</organism>
<gene>
    <name evidence="1" type="ORF">ACD_3C00086G0009</name>
</gene>
<dbReference type="AlphaFoldDB" id="K2GXN5"/>
<accession>K2GXN5</accession>
<evidence type="ECO:0000313" key="1">
    <source>
        <dbReference type="EMBL" id="EKE28165.1"/>
    </source>
</evidence>
<proteinExistence type="predicted"/>